<sequence length="65" mass="7538">MNAIDIRHTSNSKTDDDLNLLFTQLPIKLISSESLFGMGSEVLIQHRDKQYHLRLTRNDKLILTK</sequence>
<dbReference type="InterPro" id="IPR019600">
    <property type="entry name" value="Hemin_uptake_protein_HemP"/>
</dbReference>
<dbReference type="AlphaFoldDB" id="A0A1H3N9I7"/>
<dbReference type="EMBL" id="FNOY01000070">
    <property type="protein sequence ID" value="SDY85424.1"/>
    <property type="molecule type" value="Genomic_DNA"/>
</dbReference>
<dbReference type="OrthoDB" id="5348353at2"/>
<reference evidence="1 2" key="1">
    <citation type="submission" date="2016-10" db="EMBL/GenBank/DDBJ databases">
        <authorList>
            <person name="de Groot N.N."/>
        </authorList>
    </citation>
    <scope>NUCLEOTIDE SEQUENCE [LARGE SCALE GENOMIC DNA]</scope>
    <source>
        <strain evidence="1 2">Nm1</strain>
    </source>
</reference>
<keyword evidence="2" id="KW-1185">Reference proteome</keyword>
<evidence type="ECO:0000313" key="2">
    <source>
        <dbReference type="Proteomes" id="UP000198640"/>
    </source>
</evidence>
<dbReference type="RefSeq" id="WP_090415576.1">
    <property type="nucleotide sequence ID" value="NZ_FNOY01000070.1"/>
</dbReference>
<dbReference type="Proteomes" id="UP000198640">
    <property type="component" value="Unassembled WGS sequence"/>
</dbReference>
<dbReference type="Pfam" id="PF10636">
    <property type="entry name" value="hemP"/>
    <property type="match status" value="1"/>
</dbReference>
<proteinExistence type="predicted"/>
<protein>
    <submittedName>
        <fullName evidence="1">Hemin uptake protein HemP</fullName>
    </submittedName>
</protein>
<evidence type="ECO:0000313" key="1">
    <source>
        <dbReference type="EMBL" id="SDY85424.1"/>
    </source>
</evidence>
<name>A0A1H3N9I7_9PROT</name>
<gene>
    <name evidence="1" type="ORF">SAMN05421881_10707</name>
</gene>
<organism evidence="1 2">
    <name type="scientific">Nitrosomonas halophila</name>
    <dbReference type="NCBI Taxonomy" id="44576"/>
    <lineage>
        <taxon>Bacteria</taxon>
        <taxon>Pseudomonadati</taxon>
        <taxon>Pseudomonadota</taxon>
        <taxon>Betaproteobacteria</taxon>
        <taxon>Nitrosomonadales</taxon>
        <taxon>Nitrosomonadaceae</taxon>
        <taxon>Nitrosomonas</taxon>
    </lineage>
</organism>
<accession>A0A1H3N9I7</accession>
<dbReference type="Gene3D" id="2.10.70.10">
    <property type="entry name" value="Complement Module, domain 1"/>
    <property type="match status" value="1"/>
</dbReference>